<name>A0ABD6ADJ3_9EURY</name>
<dbReference type="RefSeq" id="WP_276306528.1">
    <property type="nucleotide sequence ID" value="NZ_CP119993.1"/>
</dbReference>
<keyword evidence="1" id="KW-0812">Transmembrane</keyword>
<feature type="transmembrane region" description="Helical" evidence="1">
    <location>
        <begin position="33"/>
        <end position="53"/>
    </location>
</feature>
<keyword evidence="3" id="KW-1185">Reference proteome</keyword>
<proteinExistence type="predicted"/>
<dbReference type="AlphaFoldDB" id="A0ABD6ADJ3"/>
<protein>
    <recommendedName>
        <fullName evidence="4">DUF997 family protein</fullName>
    </recommendedName>
</protein>
<feature type="transmembrane region" description="Helical" evidence="1">
    <location>
        <begin position="65"/>
        <end position="85"/>
    </location>
</feature>
<organism evidence="2 3">
    <name type="scientific">Halomarina halobia</name>
    <dbReference type="NCBI Taxonomy" id="3033386"/>
    <lineage>
        <taxon>Archaea</taxon>
        <taxon>Methanobacteriati</taxon>
        <taxon>Methanobacteriota</taxon>
        <taxon>Stenosarchaea group</taxon>
        <taxon>Halobacteria</taxon>
        <taxon>Halobacteriales</taxon>
        <taxon>Natronomonadaceae</taxon>
        <taxon>Halomarina</taxon>
    </lineage>
</organism>
<reference evidence="2 3" key="1">
    <citation type="journal article" date="2019" name="Int. J. Syst. Evol. Microbiol.">
        <title>The Global Catalogue of Microorganisms (GCM) 10K type strain sequencing project: providing services to taxonomists for standard genome sequencing and annotation.</title>
        <authorList>
            <consortium name="The Broad Institute Genomics Platform"/>
            <consortium name="The Broad Institute Genome Sequencing Center for Infectious Disease"/>
            <person name="Wu L."/>
            <person name="Ma J."/>
        </authorList>
    </citation>
    <scope>NUCLEOTIDE SEQUENCE [LARGE SCALE GENOMIC DNA]</scope>
    <source>
        <strain evidence="2 3">PSR21</strain>
    </source>
</reference>
<dbReference type="Proteomes" id="UP001596547">
    <property type="component" value="Unassembled WGS sequence"/>
</dbReference>
<evidence type="ECO:0000313" key="2">
    <source>
        <dbReference type="EMBL" id="MFC7318633.1"/>
    </source>
</evidence>
<sequence>MSTETESSSRQGSPEIGYSDVEIQRSAGLRPMMVTAALVLISWILLTGLPIYWQSGDGELTLFTYTSVLWGVVIIVLGFVYEYWVTSLENDEEGR</sequence>
<dbReference type="EMBL" id="JBHTBF010000003">
    <property type="protein sequence ID" value="MFC7318633.1"/>
    <property type="molecule type" value="Genomic_DNA"/>
</dbReference>
<keyword evidence="1" id="KW-1133">Transmembrane helix</keyword>
<evidence type="ECO:0000313" key="3">
    <source>
        <dbReference type="Proteomes" id="UP001596547"/>
    </source>
</evidence>
<evidence type="ECO:0000256" key="1">
    <source>
        <dbReference type="SAM" id="Phobius"/>
    </source>
</evidence>
<evidence type="ECO:0008006" key="4">
    <source>
        <dbReference type="Google" id="ProtNLM"/>
    </source>
</evidence>
<keyword evidence="1" id="KW-0472">Membrane</keyword>
<gene>
    <name evidence="2" type="ORF">ACFQPE_17810</name>
</gene>
<accession>A0ABD6ADJ3</accession>
<comment type="caution">
    <text evidence="2">The sequence shown here is derived from an EMBL/GenBank/DDBJ whole genome shotgun (WGS) entry which is preliminary data.</text>
</comment>
<dbReference type="GeneID" id="79317178"/>